<accession>A0A1Y5XJJ3</accession>
<dbReference type="PANTHER" id="PTHR43883:SF1">
    <property type="entry name" value="GLUCONOKINASE"/>
    <property type="match status" value="1"/>
</dbReference>
<sequence>MIALPLPDPALIVLMGASGAGKSTLAAALAAQHPDAVVVSYDACRKEISGDESNQAVTEQAVTLALRRIRERCLQRRTTIVDGTHTRLDQRTSLASLAAWYRIPAVLIAVATPLELCLARQNQRARHVPADVVTQQHGDVLRALTHRGLADGYAQVHIVGLDGQAGFVTSP</sequence>
<dbReference type="EMBL" id="FWXV01000002">
    <property type="protein sequence ID" value="SMC98965.1"/>
    <property type="molecule type" value="Genomic_DNA"/>
</dbReference>
<dbReference type="AlphaFoldDB" id="A0A1Y5XJJ3"/>
<dbReference type="Gene3D" id="3.40.50.300">
    <property type="entry name" value="P-loop containing nucleotide triphosphate hydrolases"/>
    <property type="match status" value="1"/>
</dbReference>
<reference evidence="1 2" key="1">
    <citation type="submission" date="2017-04" db="EMBL/GenBank/DDBJ databases">
        <authorList>
            <person name="Afonso C.L."/>
            <person name="Miller P.J."/>
            <person name="Scott M.A."/>
            <person name="Spackman E."/>
            <person name="Goraichik I."/>
            <person name="Dimitrov K.M."/>
            <person name="Suarez D.L."/>
            <person name="Swayne D.E."/>
        </authorList>
    </citation>
    <scope>NUCLEOTIDE SEQUENCE [LARGE SCALE GENOMIC DNA]</scope>
    <source>
        <strain evidence="1 2">DSM 43828</strain>
    </source>
</reference>
<dbReference type="Proteomes" id="UP000192674">
    <property type="component" value="Unassembled WGS sequence"/>
</dbReference>
<organism evidence="1 2">
    <name type="scientific">Kibdelosporangium aridum</name>
    <dbReference type="NCBI Taxonomy" id="2030"/>
    <lineage>
        <taxon>Bacteria</taxon>
        <taxon>Bacillati</taxon>
        <taxon>Actinomycetota</taxon>
        <taxon>Actinomycetes</taxon>
        <taxon>Pseudonocardiales</taxon>
        <taxon>Pseudonocardiaceae</taxon>
        <taxon>Kibdelosporangium</taxon>
    </lineage>
</organism>
<dbReference type="InterPro" id="IPR027417">
    <property type="entry name" value="P-loop_NTPase"/>
</dbReference>
<gene>
    <name evidence="1" type="ORF">SAMN05661093_03617</name>
</gene>
<keyword evidence="1" id="KW-0808">Transferase</keyword>
<dbReference type="OrthoDB" id="3402408at2"/>
<proteinExistence type="predicted"/>
<name>A0A1Y5XJJ3_KIBAR</name>
<dbReference type="InterPro" id="IPR052732">
    <property type="entry name" value="Cell-binding_unc_protein"/>
</dbReference>
<dbReference type="PANTHER" id="PTHR43883">
    <property type="entry name" value="SLR0207 PROTEIN"/>
    <property type="match status" value="1"/>
</dbReference>
<dbReference type="SUPFAM" id="SSF52540">
    <property type="entry name" value="P-loop containing nucleoside triphosphate hydrolases"/>
    <property type="match status" value="1"/>
</dbReference>
<keyword evidence="2" id="KW-1185">Reference proteome</keyword>
<protein>
    <submittedName>
        <fullName evidence="1">Predicted kinase</fullName>
    </submittedName>
</protein>
<dbReference type="GO" id="GO:0016301">
    <property type="term" value="F:kinase activity"/>
    <property type="evidence" value="ECO:0007669"/>
    <property type="project" value="UniProtKB-KW"/>
</dbReference>
<dbReference type="Pfam" id="PF13671">
    <property type="entry name" value="AAA_33"/>
    <property type="match status" value="1"/>
</dbReference>
<evidence type="ECO:0000313" key="2">
    <source>
        <dbReference type="Proteomes" id="UP000192674"/>
    </source>
</evidence>
<dbReference type="RefSeq" id="WP_084427625.1">
    <property type="nucleotide sequence ID" value="NZ_FWXV01000002.1"/>
</dbReference>
<evidence type="ECO:0000313" key="1">
    <source>
        <dbReference type="EMBL" id="SMC98965.1"/>
    </source>
</evidence>
<keyword evidence="1" id="KW-0418">Kinase</keyword>